<name>A0ABM8ACJ6_9DEIO</name>
<dbReference type="PANTHER" id="PTHR34610:SF4">
    <property type="entry name" value="SLL8027 PROTEIN"/>
    <property type="match status" value="1"/>
</dbReference>
<accession>A0ABM8ACJ6</accession>
<sequence length="119" mass="13535">MQPLRLIPDVNVLLSGVTSERGPARTLYLSARRFEVTFVLSEGHFQELRRVLTYPDVLRLGRGITASDAFGLAVELYEGAEVVRRVERFDWPSCPDPKDWYLLDLFVAAQPDALVTNRE</sequence>
<reference evidence="2" key="1">
    <citation type="submission" date="2022-07" db="EMBL/GenBank/DDBJ databases">
        <title>Complete Genome Sequence of the Radioresistant Bacterium Deinococcus aetherius ST0316, Isolated from the Air Dust collected in Lower Stratosphere above Japan.</title>
        <authorList>
            <person name="Satoh K."/>
            <person name="Hagiwara K."/>
            <person name="Katsumata K."/>
            <person name="Kubo A."/>
            <person name="Yokobori S."/>
            <person name="Yamagishi A."/>
            <person name="Oono Y."/>
            <person name="Narumi I."/>
        </authorList>
    </citation>
    <scope>NUCLEOTIDE SEQUENCE</scope>
    <source>
        <strain evidence="2">ST0316</strain>
    </source>
</reference>
<proteinExistence type="predicted"/>
<dbReference type="InterPro" id="IPR002716">
    <property type="entry name" value="PIN_dom"/>
</dbReference>
<protein>
    <recommendedName>
        <fullName evidence="1">PIN domain-containing protein</fullName>
    </recommendedName>
</protein>
<feature type="domain" description="PIN" evidence="1">
    <location>
        <begin position="7"/>
        <end position="116"/>
    </location>
</feature>
<keyword evidence="3" id="KW-1185">Reference proteome</keyword>
<evidence type="ECO:0000313" key="2">
    <source>
        <dbReference type="EMBL" id="BDP41441.1"/>
    </source>
</evidence>
<evidence type="ECO:0000313" key="3">
    <source>
        <dbReference type="Proteomes" id="UP001064971"/>
    </source>
</evidence>
<dbReference type="Pfam" id="PF13470">
    <property type="entry name" value="PIN_3"/>
    <property type="match status" value="1"/>
</dbReference>
<evidence type="ECO:0000259" key="1">
    <source>
        <dbReference type="Pfam" id="PF13470"/>
    </source>
</evidence>
<dbReference type="InterPro" id="IPR002850">
    <property type="entry name" value="PIN_toxin-like"/>
</dbReference>
<dbReference type="Proteomes" id="UP001064971">
    <property type="component" value="Chromosome"/>
</dbReference>
<dbReference type="EMBL" id="AP026560">
    <property type="protein sequence ID" value="BDP41441.1"/>
    <property type="molecule type" value="Genomic_DNA"/>
</dbReference>
<gene>
    <name evidence="2" type="ORF">DAETH_14100</name>
</gene>
<organism evidence="2 3">
    <name type="scientific">Deinococcus aetherius</name>
    <dbReference type="NCBI Taxonomy" id="200252"/>
    <lineage>
        <taxon>Bacteria</taxon>
        <taxon>Thermotogati</taxon>
        <taxon>Deinococcota</taxon>
        <taxon>Deinococci</taxon>
        <taxon>Deinococcales</taxon>
        <taxon>Deinococcaceae</taxon>
        <taxon>Deinococcus</taxon>
    </lineage>
</organism>
<dbReference type="PANTHER" id="PTHR34610">
    <property type="entry name" value="SSL7007 PROTEIN"/>
    <property type="match status" value="1"/>
</dbReference>